<accession>A0A7V4TXW0</accession>
<dbReference type="Proteomes" id="UP000885779">
    <property type="component" value="Unassembled WGS sequence"/>
</dbReference>
<protein>
    <submittedName>
        <fullName evidence="1">Uncharacterized protein</fullName>
    </submittedName>
</protein>
<gene>
    <name evidence="1" type="ORF">ENK44_01960</name>
</gene>
<dbReference type="AlphaFoldDB" id="A0A7V4TXW0"/>
<comment type="caution">
    <text evidence="1">The sequence shown here is derived from an EMBL/GenBank/DDBJ whole genome shotgun (WGS) entry which is preliminary data.</text>
</comment>
<dbReference type="Gene3D" id="3.40.1230.10">
    <property type="entry name" value="MTH938-like"/>
    <property type="match status" value="1"/>
</dbReference>
<name>A0A7V4TXW0_CALAY</name>
<proteinExistence type="predicted"/>
<reference evidence="1" key="1">
    <citation type="journal article" date="2020" name="mSystems">
        <title>Genome- and Community-Level Interaction Insights into Carbon Utilization and Element Cycling Functions of Hydrothermarchaeota in Hydrothermal Sediment.</title>
        <authorList>
            <person name="Zhou Z."/>
            <person name="Liu Y."/>
            <person name="Xu W."/>
            <person name="Pan J."/>
            <person name="Luo Z.H."/>
            <person name="Li M."/>
        </authorList>
    </citation>
    <scope>NUCLEOTIDE SEQUENCE [LARGE SCALE GENOMIC DNA]</scope>
    <source>
        <strain evidence="1">HyVt-577</strain>
    </source>
</reference>
<sequence length="114" mass="12826">MKVDNLQFGRITIDGRSYNEDIVIDSGQIALRDKTASRKKKSVYGHTPLTLQENIPWNCKRLVIGSGQYGSLPVEKDIHRKAAELGVQLLIEPTPQAIQRLNEPDTNFVLHLTC</sequence>
<evidence type="ECO:0000313" key="1">
    <source>
        <dbReference type="EMBL" id="HGY54445.1"/>
    </source>
</evidence>
<dbReference type="Pfam" id="PF04430">
    <property type="entry name" value="DUF498"/>
    <property type="match status" value="1"/>
</dbReference>
<dbReference type="SUPFAM" id="SSF64076">
    <property type="entry name" value="MTH938-like"/>
    <property type="match status" value="1"/>
</dbReference>
<dbReference type="InterPro" id="IPR036748">
    <property type="entry name" value="MTH938-like_sf"/>
</dbReference>
<dbReference type="InterPro" id="IPR007523">
    <property type="entry name" value="NDUFAF3/AAMDC"/>
</dbReference>
<organism evidence="1">
    <name type="scientific">Caldithrix abyssi</name>
    <dbReference type="NCBI Taxonomy" id="187145"/>
    <lineage>
        <taxon>Bacteria</taxon>
        <taxon>Pseudomonadati</taxon>
        <taxon>Calditrichota</taxon>
        <taxon>Calditrichia</taxon>
        <taxon>Calditrichales</taxon>
        <taxon>Calditrichaceae</taxon>
        <taxon>Caldithrix</taxon>
    </lineage>
</organism>
<dbReference type="EMBL" id="DRQG01000019">
    <property type="protein sequence ID" value="HGY54445.1"/>
    <property type="molecule type" value="Genomic_DNA"/>
</dbReference>